<dbReference type="Gene3D" id="2.30.230.10">
    <property type="entry name" value="Lipovitellin, beta-sheet shell regions, chain A"/>
    <property type="match status" value="1"/>
</dbReference>
<evidence type="ECO:0000313" key="4">
    <source>
        <dbReference type="EMBL" id="RWS00392.1"/>
    </source>
</evidence>
<evidence type="ECO:0000313" key="5">
    <source>
        <dbReference type="Proteomes" id="UP000285301"/>
    </source>
</evidence>
<feature type="non-terminal residue" evidence="4">
    <location>
        <position position="1"/>
    </location>
</feature>
<sequence>DCKFVIVPGNVYVYEYETNLTTDREKPETAIIGLNIIFQVHANTENEIIIKITQANTTSHGPNPEFETSKIMLNDDENLDANTIFYPFGVISNGSKLSVVFSNNESAITQNVKKSIAAILDLKRAANKTDYKDGSNGLFGFSYDDYTVQEEPKNALVRIYRYRNIRSLYDNGKYYLDKSFHESGGKRTKGNIVTLETKEFLYILNENKKALDEVFTKEEISHYYKVFNQDHGPFGPTLISYQHLKLKSIAKIGNEDFKIFFDDKNETDVSATNAISSMKFPSTPIEETVEKVNKLTGTISKLYKSRLQETKIFEQAENILFDFRVQTPSEIMAAFKSEHNKADIKQRALLFFNILSMSTDFHKSFKITSALTEEYAQSSDSGLKEYFIKLMAQYLSSQRILFEEFTVENGKQLFSFCYSDLVRSDKTLRKACLLYLSRVINQNCQFITICKRYHANKFAEKYIEKEELESFIPLNNSDLLLAIEVLSNFRSPLSKEFIKKILLNKDIDAIVRTEAAWALSQFNDLIDSQSVFKPLVYDRSEHLEIRVTAFLSVLLSMPRALIPFLMSKSYDSKQGFYENKQFLSYAFDILKTFASAKFAMLSSYIRREIPKVYREVKHNCEELLGEKETSKYIYLVESKNFFRIIFHFPSTSSLIPQKIFVRTFDPYSDYTLKVSFQGYYNIDLFDIFDHKEPENKEVKEMMDAIVNKFRKQSSPSKRKFSMSLMTDDYYTHLIYSDEASNQLETLMKFPFSFEFLMRQELYTDSAFPYYIDAVHSRIQKVAASP</sequence>
<dbReference type="InterPro" id="IPR011030">
    <property type="entry name" value="Lipovitellin_superhlx_dom"/>
</dbReference>
<dbReference type="InterPro" id="IPR001747">
    <property type="entry name" value="Vitellogenin_N"/>
</dbReference>
<comment type="caution">
    <text evidence="2">Lacks conserved residue(s) required for the propagation of feature annotation.</text>
</comment>
<dbReference type="OrthoDB" id="5956066at2759"/>
<dbReference type="PROSITE" id="PS51211">
    <property type="entry name" value="VITELLOGENIN"/>
    <property type="match status" value="1"/>
</dbReference>
<accession>A0A443QBI5</accession>
<dbReference type="SUPFAM" id="SSF56968">
    <property type="entry name" value="Lipovitellin-phosvitin complex, beta-sheet shell regions"/>
    <property type="match status" value="1"/>
</dbReference>
<keyword evidence="1" id="KW-0732">Signal</keyword>
<gene>
    <name evidence="4" type="ORF">B4U79_16883</name>
</gene>
<dbReference type="Gene3D" id="1.25.10.20">
    <property type="entry name" value="Vitellinogen, superhelical"/>
    <property type="match status" value="1"/>
</dbReference>
<proteinExistence type="predicted"/>
<dbReference type="InterPro" id="IPR015819">
    <property type="entry name" value="Lipid_transp_b-sht_shell"/>
</dbReference>
<comment type="caution">
    <text evidence="4">The sequence shown here is derived from an EMBL/GenBank/DDBJ whole genome shotgun (WGS) entry which is preliminary data.</text>
</comment>
<evidence type="ECO:0000259" key="3">
    <source>
        <dbReference type="PROSITE" id="PS51211"/>
    </source>
</evidence>
<feature type="non-terminal residue" evidence="4">
    <location>
        <position position="785"/>
    </location>
</feature>
<dbReference type="STRING" id="1965070.A0A443QBI5"/>
<reference evidence="4 5" key="1">
    <citation type="journal article" date="2018" name="Gigascience">
        <title>Genomes of trombidid mites reveal novel predicted allergens and laterally-transferred genes associated with secondary metabolism.</title>
        <authorList>
            <person name="Dong X."/>
            <person name="Chaisiri K."/>
            <person name="Xia D."/>
            <person name="Armstrong S.D."/>
            <person name="Fang Y."/>
            <person name="Donnelly M.J."/>
            <person name="Kadowaki T."/>
            <person name="McGarry J.W."/>
            <person name="Darby A.C."/>
            <person name="Makepeace B.L."/>
        </authorList>
    </citation>
    <scope>NUCLEOTIDE SEQUENCE [LARGE SCALE GENOMIC DNA]</scope>
    <source>
        <strain evidence="4">UoL-WK</strain>
    </source>
</reference>
<dbReference type="EMBL" id="NCKU01011590">
    <property type="protein sequence ID" value="RWS00392.1"/>
    <property type="molecule type" value="Genomic_DNA"/>
</dbReference>
<evidence type="ECO:0000256" key="1">
    <source>
        <dbReference type="ARBA" id="ARBA00022729"/>
    </source>
</evidence>
<dbReference type="Pfam" id="PF01347">
    <property type="entry name" value="Vitellogenin_N"/>
    <property type="match status" value="2"/>
</dbReference>
<dbReference type="Proteomes" id="UP000285301">
    <property type="component" value="Unassembled WGS sequence"/>
</dbReference>
<name>A0A443QBI5_9ACAR</name>
<feature type="domain" description="Vitellogenin" evidence="3">
    <location>
        <begin position="6"/>
        <end position="659"/>
    </location>
</feature>
<organism evidence="4 5">
    <name type="scientific">Dinothrombium tinctorium</name>
    <dbReference type="NCBI Taxonomy" id="1965070"/>
    <lineage>
        <taxon>Eukaryota</taxon>
        <taxon>Metazoa</taxon>
        <taxon>Ecdysozoa</taxon>
        <taxon>Arthropoda</taxon>
        <taxon>Chelicerata</taxon>
        <taxon>Arachnida</taxon>
        <taxon>Acari</taxon>
        <taxon>Acariformes</taxon>
        <taxon>Trombidiformes</taxon>
        <taxon>Prostigmata</taxon>
        <taxon>Anystina</taxon>
        <taxon>Parasitengona</taxon>
        <taxon>Trombidioidea</taxon>
        <taxon>Trombidiidae</taxon>
        <taxon>Dinothrombium</taxon>
    </lineage>
</organism>
<dbReference type="InterPro" id="IPR015816">
    <property type="entry name" value="Vitellinogen_b-sht_N"/>
</dbReference>
<protein>
    <recommendedName>
        <fullName evidence="3">Vitellogenin domain-containing protein</fullName>
    </recommendedName>
</protein>
<evidence type="ECO:0000256" key="2">
    <source>
        <dbReference type="PROSITE-ProRule" id="PRU00557"/>
    </source>
</evidence>
<dbReference type="SUPFAM" id="SSF48431">
    <property type="entry name" value="Lipovitellin-phosvitin complex, superhelical domain"/>
    <property type="match status" value="1"/>
</dbReference>
<dbReference type="SMART" id="SM00638">
    <property type="entry name" value="LPD_N"/>
    <property type="match status" value="1"/>
</dbReference>
<dbReference type="AlphaFoldDB" id="A0A443QBI5"/>
<keyword evidence="5" id="KW-1185">Reference proteome</keyword>
<dbReference type="GO" id="GO:0005319">
    <property type="term" value="F:lipid transporter activity"/>
    <property type="evidence" value="ECO:0007669"/>
    <property type="project" value="InterPro"/>
</dbReference>